<dbReference type="EMBL" id="JAKIXB020000009">
    <property type="protein sequence ID" value="KAL1605561.1"/>
    <property type="molecule type" value="Genomic_DNA"/>
</dbReference>
<organism evidence="1 2">
    <name type="scientific">Nothophoma quercina</name>
    <dbReference type="NCBI Taxonomy" id="749835"/>
    <lineage>
        <taxon>Eukaryota</taxon>
        <taxon>Fungi</taxon>
        <taxon>Dikarya</taxon>
        <taxon>Ascomycota</taxon>
        <taxon>Pezizomycotina</taxon>
        <taxon>Dothideomycetes</taxon>
        <taxon>Pleosporomycetidae</taxon>
        <taxon>Pleosporales</taxon>
        <taxon>Pleosporineae</taxon>
        <taxon>Didymellaceae</taxon>
        <taxon>Nothophoma</taxon>
    </lineage>
</organism>
<keyword evidence="2" id="KW-1185">Reference proteome</keyword>
<reference evidence="1 2" key="1">
    <citation type="submission" date="2024-02" db="EMBL/GenBank/DDBJ databases">
        <title>De novo assembly and annotation of 12 fungi associated with fruit tree decline syndrome in Ontario, Canada.</title>
        <authorList>
            <person name="Sulman M."/>
            <person name="Ellouze W."/>
            <person name="Ilyukhin E."/>
        </authorList>
    </citation>
    <scope>NUCLEOTIDE SEQUENCE [LARGE SCALE GENOMIC DNA]</scope>
    <source>
        <strain evidence="1 2">M97-236</strain>
    </source>
</reference>
<protein>
    <submittedName>
        <fullName evidence="1">Uncharacterized protein</fullName>
    </submittedName>
</protein>
<evidence type="ECO:0000313" key="2">
    <source>
        <dbReference type="Proteomes" id="UP001521222"/>
    </source>
</evidence>
<evidence type="ECO:0000313" key="1">
    <source>
        <dbReference type="EMBL" id="KAL1605561.1"/>
    </source>
</evidence>
<sequence length="104" mass="11916">MLTYRIDRCSSGLNEYNGNARTWIVLEQHPNDGIKRDLSSTMLPPVNKCPLTEQQLKTIFYRIRSVDAYGSLVKLLQVFFSHFPRGTKLQTRHPGKGKEPGESH</sequence>
<name>A0ABR3RM82_9PLEO</name>
<accession>A0ABR3RM82</accession>
<gene>
    <name evidence="1" type="ORF">SLS59_003363</name>
</gene>
<dbReference type="Proteomes" id="UP001521222">
    <property type="component" value="Unassembled WGS sequence"/>
</dbReference>
<comment type="caution">
    <text evidence="1">The sequence shown here is derived from an EMBL/GenBank/DDBJ whole genome shotgun (WGS) entry which is preliminary data.</text>
</comment>
<proteinExistence type="predicted"/>